<sequence>MAFSDSGTQHAQAAVADDEGCQRLIRALEEMDLPCVAESAGAAGGVVEQGGDGLGYGVWAAWLR</sequence>
<dbReference type="AlphaFoldDB" id="A0A918GZM3"/>
<name>A0A918GZM3_9ACTN</name>
<proteinExistence type="predicted"/>
<gene>
    <name evidence="1" type="ORF">GCM10014713_14230</name>
</gene>
<dbReference type="EMBL" id="BMQQ01000003">
    <property type="protein sequence ID" value="GGT22342.1"/>
    <property type="molecule type" value="Genomic_DNA"/>
</dbReference>
<organism evidence="1 2">
    <name type="scientific">Streptomyces purpureus</name>
    <dbReference type="NCBI Taxonomy" id="1951"/>
    <lineage>
        <taxon>Bacteria</taxon>
        <taxon>Bacillati</taxon>
        <taxon>Actinomycetota</taxon>
        <taxon>Actinomycetes</taxon>
        <taxon>Kitasatosporales</taxon>
        <taxon>Streptomycetaceae</taxon>
        <taxon>Streptomyces</taxon>
    </lineage>
</organism>
<evidence type="ECO:0000313" key="1">
    <source>
        <dbReference type="EMBL" id="GGT22342.1"/>
    </source>
</evidence>
<reference evidence="1" key="1">
    <citation type="journal article" date="2014" name="Int. J. Syst. Evol. Microbiol.">
        <title>Complete genome sequence of Corynebacterium casei LMG S-19264T (=DSM 44701T), isolated from a smear-ripened cheese.</title>
        <authorList>
            <consortium name="US DOE Joint Genome Institute (JGI-PGF)"/>
            <person name="Walter F."/>
            <person name="Albersmeier A."/>
            <person name="Kalinowski J."/>
            <person name="Ruckert C."/>
        </authorList>
    </citation>
    <scope>NUCLEOTIDE SEQUENCE</scope>
    <source>
        <strain evidence="1">JCM 3172</strain>
    </source>
</reference>
<protein>
    <submittedName>
        <fullName evidence="1">Uncharacterized protein</fullName>
    </submittedName>
</protein>
<comment type="caution">
    <text evidence="1">The sequence shown here is derived from an EMBL/GenBank/DDBJ whole genome shotgun (WGS) entry which is preliminary data.</text>
</comment>
<keyword evidence="2" id="KW-1185">Reference proteome</keyword>
<evidence type="ECO:0000313" key="2">
    <source>
        <dbReference type="Proteomes" id="UP000619486"/>
    </source>
</evidence>
<reference evidence="1" key="2">
    <citation type="submission" date="2020-09" db="EMBL/GenBank/DDBJ databases">
        <authorList>
            <person name="Sun Q."/>
            <person name="Ohkuma M."/>
        </authorList>
    </citation>
    <scope>NUCLEOTIDE SEQUENCE</scope>
    <source>
        <strain evidence="1">JCM 3172</strain>
    </source>
</reference>
<dbReference type="Proteomes" id="UP000619486">
    <property type="component" value="Unassembled WGS sequence"/>
</dbReference>
<accession>A0A918GZM3</accession>